<sequence>MRKTKQHIPVYGLPPGSNPGIMLMREAFNGSMQQQDIERAHRDGGFTFIVQEEGKTHLEVDFQTCYLSAPAIIFIHPSQIHRVIAFESAVVSTWMITEENLRPEYLQLLNGLMPVNALPVKPEIVETLSEAAALSLKLAEQKEGLLHHPILQDSCNTLVGLVISQYQSQGKATREHTRTEELTRSFKQYLEHHFKSVKTPSAYAASLNITTSYLNECVKAATGKSVSQHIRQRVILEAKRLLYHSTKSIKEISADLGYDDHSYFSRLFARSAGMTPAMFRVNNRH</sequence>
<name>A0A372NV41_9SPHI</name>
<evidence type="ECO:0000256" key="1">
    <source>
        <dbReference type="ARBA" id="ARBA00023015"/>
    </source>
</evidence>
<gene>
    <name evidence="5" type="ORF">D0C36_16055</name>
</gene>
<dbReference type="Proteomes" id="UP000264217">
    <property type="component" value="Unassembled WGS sequence"/>
</dbReference>
<dbReference type="GO" id="GO:0003700">
    <property type="term" value="F:DNA-binding transcription factor activity"/>
    <property type="evidence" value="ECO:0007669"/>
    <property type="project" value="InterPro"/>
</dbReference>
<reference evidence="5 6" key="1">
    <citation type="submission" date="2018-08" db="EMBL/GenBank/DDBJ databases">
        <title>Mucilaginibacter sp. MYSH2.</title>
        <authorList>
            <person name="Seo T."/>
        </authorList>
    </citation>
    <scope>NUCLEOTIDE SEQUENCE [LARGE SCALE GENOMIC DNA]</scope>
    <source>
        <strain evidence="5 6">MYSH2</strain>
    </source>
</reference>
<dbReference type="InterPro" id="IPR037923">
    <property type="entry name" value="HTH-like"/>
</dbReference>
<feature type="domain" description="HTH araC/xylS-type" evidence="4">
    <location>
        <begin position="184"/>
        <end position="282"/>
    </location>
</feature>
<dbReference type="InterPro" id="IPR009057">
    <property type="entry name" value="Homeodomain-like_sf"/>
</dbReference>
<keyword evidence="6" id="KW-1185">Reference proteome</keyword>
<dbReference type="GO" id="GO:0043565">
    <property type="term" value="F:sequence-specific DNA binding"/>
    <property type="evidence" value="ECO:0007669"/>
    <property type="project" value="InterPro"/>
</dbReference>
<dbReference type="PROSITE" id="PS01124">
    <property type="entry name" value="HTH_ARAC_FAMILY_2"/>
    <property type="match status" value="1"/>
</dbReference>
<organism evidence="5 6">
    <name type="scientific">Mucilaginibacter conchicola</name>
    <dbReference type="NCBI Taxonomy" id="2303333"/>
    <lineage>
        <taxon>Bacteria</taxon>
        <taxon>Pseudomonadati</taxon>
        <taxon>Bacteroidota</taxon>
        <taxon>Sphingobacteriia</taxon>
        <taxon>Sphingobacteriales</taxon>
        <taxon>Sphingobacteriaceae</taxon>
        <taxon>Mucilaginibacter</taxon>
    </lineage>
</organism>
<protein>
    <submittedName>
        <fullName evidence="5">AraC family transcriptional regulator</fullName>
    </submittedName>
</protein>
<dbReference type="SMART" id="SM00342">
    <property type="entry name" value="HTH_ARAC"/>
    <property type="match status" value="1"/>
</dbReference>
<dbReference type="PANTHER" id="PTHR43280">
    <property type="entry name" value="ARAC-FAMILY TRANSCRIPTIONAL REGULATOR"/>
    <property type="match status" value="1"/>
</dbReference>
<dbReference type="PRINTS" id="PR00032">
    <property type="entry name" value="HTHARAC"/>
</dbReference>
<dbReference type="InterPro" id="IPR018060">
    <property type="entry name" value="HTH_AraC"/>
</dbReference>
<dbReference type="PANTHER" id="PTHR43280:SF2">
    <property type="entry name" value="HTH-TYPE TRANSCRIPTIONAL REGULATOR EXSA"/>
    <property type="match status" value="1"/>
</dbReference>
<evidence type="ECO:0000256" key="2">
    <source>
        <dbReference type="ARBA" id="ARBA00023125"/>
    </source>
</evidence>
<accession>A0A372NV41</accession>
<dbReference type="SUPFAM" id="SSF51215">
    <property type="entry name" value="Regulatory protein AraC"/>
    <property type="match status" value="1"/>
</dbReference>
<keyword evidence="2" id="KW-0238">DNA-binding</keyword>
<dbReference type="AlphaFoldDB" id="A0A372NV41"/>
<dbReference type="SUPFAM" id="SSF46689">
    <property type="entry name" value="Homeodomain-like"/>
    <property type="match status" value="1"/>
</dbReference>
<dbReference type="InterPro" id="IPR020449">
    <property type="entry name" value="Tscrpt_reg_AraC-type_HTH"/>
</dbReference>
<evidence type="ECO:0000313" key="5">
    <source>
        <dbReference type="EMBL" id="RFZ92904.1"/>
    </source>
</evidence>
<dbReference type="Pfam" id="PF12833">
    <property type="entry name" value="HTH_18"/>
    <property type="match status" value="1"/>
</dbReference>
<comment type="caution">
    <text evidence="5">The sequence shown here is derived from an EMBL/GenBank/DDBJ whole genome shotgun (WGS) entry which is preliminary data.</text>
</comment>
<keyword evidence="1" id="KW-0805">Transcription regulation</keyword>
<evidence type="ECO:0000313" key="6">
    <source>
        <dbReference type="Proteomes" id="UP000264217"/>
    </source>
</evidence>
<dbReference type="OrthoDB" id="2585681at2"/>
<dbReference type="RefSeq" id="WP_117392613.1">
    <property type="nucleotide sequence ID" value="NZ_QWDC01000002.1"/>
</dbReference>
<dbReference type="EMBL" id="QWDC01000002">
    <property type="protein sequence ID" value="RFZ92904.1"/>
    <property type="molecule type" value="Genomic_DNA"/>
</dbReference>
<evidence type="ECO:0000259" key="4">
    <source>
        <dbReference type="PROSITE" id="PS01124"/>
    </source>
</evidence>
<evidence type="ECO:0000256" key="3">
    <source>
        <dbReference type="ARBA" id="ARBA00023163"/>
    </source>
</evidence>
<keyword evidence="3" id="KW-0804">Transcription</keyword>
<proteinExistence type="predicted"/>
<dbReference type="Gene3D" id="1.10.10.60">
    <property type="entry name" value="Homeodomain-like"/>
    <property type="match status" value="1"/>
</dbReference>